<proteinExistence type="predicted"/>
<reference evidence="5 6" key="1">
    <citation type="journal article" date="2018" name="Mol. Genet. Genomics">
        <title>The red deer Cervus elaphus genome CerEla1.0: sequencing, annotating, genes, and chromosomes.</title>
        <authorList>
            <person name="Bana N.A."/>
            <person name="Nyiri A."/>
            <person name="Nagy J."/>
            <person name="Frank K."/>
            <person name="Nagy T."/>
            <person name="Steger V."/>
            <person name="Schiller M."/>
            <person name="Lakatos P."/>
            <person name="Sugar L."/>
            <person name="Horn P."/>
            <person name="Barta E."/>
            <person name="Orosz L."/>
        </authorList>
    </citation>
    <scope>NUCLEOTIDE SEQUENCE [LARGE SCALE GENOMIC DNA]</scope>
    <source>
        <strain evidence="5">Hungarian</strain>
    </source>
</reference>
<sequence length="67" mass="7681">MWRAARWAVPSARRPIGVRAEARPFDRAEDTAQECGSRETMERPVKVKAWVEENRGSFLPPVCNKLL</sequence>
<keyword evidence="6" id="KW-1185">Reference proteome</keyword>
<evidence type="ECO:0000256" key="1">
    <source>
        <dbReference type="ARBA" id="ARBA00022723"/>
    </source>
</evidence>
<dbReference type="GO" id="GO:0000334">
    <property type="term" value="F:3-hydroxyanthranilate 3,4-dioxygenase activity"/>
    <property type="evidence" value="ECO:0007669"/>
    <property type="project" value="InterPro"/>
</dbReference>
<name>A0A212CWM5_CEREH</name>
<dbReference type="AlphaFoldDB" id="A0A212CWM5"/>
<protein>
    <submittedName>
        <fullName evidence="5">HAAO</fullName>
    </submittedName>
</protein>
<keyword evidence="2" id="KW-0223">Dioxygenase</keyword>
<dbReference type="Proteomes" id="UP000242450">
    <property type="component" value="Chromosome 11"/>
</dbReference>
<evidence type="ECO:0000256" key="2">
    <source>
        <dbReference type="ARBA" id="ARBA00022964"/>
    </source>
</evidence>
<dbReference type="GO" id="GO:0005506">
    <property type="term" value="F:iron ion binding"/>
    <property type="evidence" value="ECO:0007669"/>
    <property type="project" value="InterPro"/>
</dbReference>
<evidence type="ECO:0000313" key="6">
    <source>
        <dbReference type="Proteomes" id="UP000242450"/>
    </source>
</evidence>
<gene>
    <name evidence="5" type="ORF">Celaphus_00005660</name>
</gene>
<dbReference type="EMBL" id="MKHE01000011">
    <property type="protein sequence ID" value="OWK10254.1"/>
    <property type="molecule type" value="Genomic_DNA"/>
</dbReference>
<organism evidence="5 6">
    <name type="scientific">Cervus elaphus hippelaphus</name>
    <name type="common">European red deer</name>
    <dbReference type="NCBI Taxonomy" id="46360"/>
    <lineage>
        <taxon>Eukaryota</taxon>
        <taxon>Metazoa</taxon>
        <taxon>Chordata</taxon>
        <taxon>Craniata</taxon>
        <taxon>Vertebrata</taxon>
        <taxon>Euteleostomi</taxon>
        <taxon>Mammalia</taxon>
        <taxon>Eutheria</taxon>
        <taxon>Laurasiatheria</taxon>
        <taxon>Artiodactyla</taxon>
        <taxon>Ruminantia</taxon>
        <taxon>Pecora</taxon>
        <taxon>Cervidae</taxon>
        <taxon>Cervinae</taxon>
        <taxon>Cervus</taxon>
    </lineage>
</organism>
<dbReference type="InterPro" id="IPR010329">
    <property type="entry name" value="3hydroanth_dOase"/>
</dbReference>
<keyword evidence="1" id="KW-0479">Metal-binding</keyword>
<evidence type="ECO:0000256" key="3">
    <source>
        <dbReference type="ARBA" id="ARBA00023002"/>
    </source>
</evidence>
<keyword evidence="4" id="KW-0408">Iron</keyword>
<accession>A0A212CWM5</accession>
<evidence type="ECO:0000313" key="5">
    <source>
        <dbReference type="EMBL" id="OWK10254.1"/>
    </source>
</evidence>
<dbReference type="OrthoDB" id="10526158at2759"/>
<evidence type="ECO:0000256" key="4">
    <source>
        <dbReference type="ARBA" id="ARBA00023004"/>
    </source>
</evidence>
<keyword evidence="3" id="KW-0560">Oxidoreductase</keyword>
<dbReference type="Pfam" id="PF06052">
    <property type="entry name" value="3-HAO"/>
    <property type="match status" value="1"/>
</dbReference>
<comment type="caution">
    <text evidence="5">The sequence shown here is derived from an EMBL/GenBank/DDBJ whole genome shotgun (WGS) entry which is preliminary data.</text>
</comment>